<comment type="caution">
    <text evidence="2">The sequence shown here is derived from an EMBL/GenBank/DDBJ whole genome shotgun (WGS) entry which is preliminary data.</text>
</comment>
<protein>
    <submittedName>
        <fullName evidence="2">Uncharacterized protein</fullName>
    </submittedName>
</protein>
<evidence type="ECO:0000313" key="1">
    <source>
        <dbReference type="EMBL" id="KAG0470829.1"/>
    </source>
</evidence>
<organism evidence="2 4">
    <name type="scientific">Vanilla planifolia</name>
    <name type="common">Vanilla</name>
    <dbReference type="NCBI Taxonomy" id="51239"/>
    <lineage>
        <taxon>Eukaryota</taxon>
        <taxon>Viridiplantae</taxon>
        <taxon>Streptophyta</taxon>
        <taxon>Embryophyta</taxon>
        <taxon>Tracheophyta</taxon>
        <taxon>Spermatophyta</taxon>
        <taxon>Magnoliopsida</taxon>
        <taxon>Liliopsida</taxon>
        <taxon>Asparagales</taxon>
        <taxon>Orchidaceae</taxon>
        <taxon>Vanilloideae</taxon>
        <taxon>Vanilleae</taxon>
        <taxon>Vanilla</taxon>
    </lineage>
</organism>
<dbReference type="AlphaFoldDB" id="A0A835QH24"/>
<evidence type="ECO:0000313" key="4">
    <source>
        <dbReference type="Proteomes" id="UP000639772"/>
    </source>
</evidence>
<dbReference type="Proteomes" id="UP000636800">
    <property type="component" value="Unassembled WGS sequence"/>
</dbReference>
<dbReference type="EMBL" id="JADCNM010000008">
    <property type="protein sequence ID" value="KAG0472399.1"/>
    <property type="molecule type" value="Genomic_DNA"/>
</dbReference>
<dbReference type="Proteomes" id="UP000639772">
    <property type="component" value="Unassembled WGS sequence"/>
</dbReference>
<evidence type="ECO:0000313" key="3">
    <source>
        <dbReference type="Proteomes" id="UP000636800"/>
    </source>
</evidence>
<gene>
    <name evidence="2" type="ORF">HPP92_016945</name>
    <name evidence="1" type="ORF">HPP92_017529</name>
</gene>
<name>A0A835QH24_VANPL</name>
<reference evidence="3 4" key="1">
    <citation type="journal article" date="2020" name="Nat. Food">
        <title>A phased Vanilla planifolia genome enables genetic improvement of flavour and production.</title>
        <authorList>
            <person name="Hasing T."/>
            <person name="Tang H."/>
            <person name="Brym M."/>
            <person name="Khazi F."/>
            <person name="Huang T."/>
            <person name="Chambers A.H."/>
        </authorList>
    </citation>
    <scope>NUCLEOTIDE SEQUENCE [LARGE SCALE GENOMIC DNA]</scope>
    <source>
        <tissue evidence="2">Leaf</tissue>
    </source>
</reference>
<keyword evidence="3" id="KW-1185">Reference proteome</keyword>
<sequence>MPTTFSPCLPLGLYHGHLCHRFFDDGFLPPTLRIVQLRTSPDNGSLLLPAASFDELDAKGWTRARVFLIELGRKSQMEKKTVDGLSLRCTKQQKQSHGAKRSSWFDSVSILIDFDMMISFSVHGGSRSRMSYQNMSLVLVRLKTDFSNHEQIPTIVTPDETDALAIFFRSSFKAEGERRMAAAKLLLFFHTLLLALLGHIDSGSQFNKIEQLNMPLLL</sequence>
<proteinExistence type="predicted"/>
<accession>A0A835QH24</accession>
<dbReference type="EMBL" id="JADCNL010000008">
    <property type="protein sequence ID" value="KAG0470829.1"/>
    <property type="molecule type" value="Genomic_DNA"/>
</dbReference>
<evidence type="ECO:0000313" key="2">
    <source>
        <dbReference type="EMBL" id="KAG0472399.1"/>
    </source>
</evidence>